<dbReference type="Proteomes" id="UP001165492">
    <property type="component" value="Unassembled WGS sequence"/>
</dbReference>
<keyword evidence="2" id="KW-1185">Reference proteome</keyword>
<dbReference type="PIRSF" id="PIRSF021328">
    <property type="entry name" value="UCP021328"/>
    <property type="match status" value="1"/>
</dbReference>
<proteinExistence type="predicted"/>
<name>A0ABS8HYQ9_9FIRM</name>
<dbReference type="Pfam" id="PF11208">
    <property type="entry name" value="DUF2992"/>
    <property type="match status" value="1"/>
</dbReference>
<gene>
    <name evidence="1" type="ORF">LMF89_23535</name>
</gene>
<dbReference type="EMBL" id="JAJHJB010000058">
    <property type="protein sequence ID" value="MCC5468313.1"/>
    <property type="molecule type" value="Genomic_DNA"/>
</dbReference>
<evidence type="ECO:0000313" key="1">
    <source>
        <dbReference type="EMBL" id="MCC5468313.1"/>
    </source>
</evidence>
<reference evidence="1" key="1">
    <citation type="submission" date="2021-11" db="EMBL/GenBank/DDBJ databases">
        <title>Description of a new species Pelosinus isolated from the bottom sediments of Lake Baikal.</title>
        <authorList>
            <person name="Zakharyuk A."/>
        </authorList>
    </citation>
    <scope>NUCLEOTIDE SEQUENCE</scope>
    <source>
        <strain evidence="1">Bkl1</strain>
    </source>
</reference>
<protein>
    <submittedName>
        <fullName evidence="1">YjdF family protein</fullName>
    </submittedName>
</protein>
<dbReference type="RefSeq" id="WP_229537173.1">
    <property type="nucleotide sequence ID" value="NZ_JAJHJB010000058.1"/>
</dbReference>
<sequence length="137" mass="15940">MNIKLTLFFDGIIWIGFFERSDLGNYAVSRVLFHTEPSNQEVLDYILQHYTELNFSSSISNTDGISVQRINPKRLQRLVQKEIKNVGIGTKAQQALKLDQEARKLQRKSLSKLKKDEVAEAKFHLRQKKKKEKQKGH</sequence>
<evidence type="ECO:0000313" key="2">
    <source>
        <dbReference type="Proteomes" id="UP001165492"/>
    </source>
</evidence>
<comment type="caution">
    <text evidence="1">The sequence shown here is derived from an EMBL/GenBank/DDBJ whole genome shotgun (WGS) entry which is preliminary data.</text>
</comment>
<dbReference type="InterPro" id="IPR016787">
    <property type="entry name" value="UCP021328"/>
</dbReference>
<accession>A0ABS8HYQ9</accession>
<organism evidence="1 2">
    <name type="scientific">Pelosinus baikalensis</name>
    <dbReference type="NCBI Taxonomy" id="2892015"/>
    <lineage>
        <taxon>Bacteria</taxon>
        <taxon>Bacillati</taxon>
        <taxon>Bacillota</taxon>
        <taxon>Negativicutes</taxon>
        <taxon>Selenomonadales</taxon>
        <taxon>Sporomusaceae</taxon>
        <taxon>Pelosinus</taxon>
    </lineage>
</organism>